<proteinExistence type="predicted"/>
<dbReference type="Proteomes" id="UP000217258">
    <property type="component" value="Chromosome II"/>
</dbReference>
<accession>A0ABN5C7S5</accession>
<reference evidence="1 2" key="1">
    <citation type="submission" date="2015-06" db="EMBL/GenBank/DDBJ databases">
        <authorList>
            <person name="Xie B.-B."/>
            <person name="Rong J.-C."/>
            <person name="Qin Q.-L."/>
            <person name="Zhang Y.-Z."/>
        </authorList>
    </citation>
    <scope>NUCLEOTIDE SEQUENCE [LARGE SCALE GENOMIC DNA]</scope>
    <source>
        <strain evidence="1 2">KMM 3549</strain>
    </source>
</reference>
<evidence type="ECO:0000313" key="2">
    <source>
        <dbReference type="Proteomes" id="UP000217258"/>
    </source>
</evidence>
<sequence>MFIGLYYKSAYLCFIQITIYSINKKSLIETPLTMLNHNFMSII</sequence>
<keyword evidence="2" id="KW-1185">Reference proteome</keyword>
<organism evidence="1 2">
    <name type="scientific">Pseudoalteromonas issachenkonii</name>
    <dbReference type="NCBI Taxonomy" id="152297"/>
    <lineage>
        <taxon>Bacteria</taxon>
        <taxon>Pseudomonadati</taxon>
        <taxon>Pseudomonadota</taxon>
        <taxon>Gammaproteobacteria</taxon>
        <taxon>Alteromonadales</taxon>
        <taxon>Pseudoalteromonadaceae</taxon>
        <taxon>Pseudoalteromonas</taxon>
    </lineage>
</organism>
<protein>
    <submittedName>
        <fullName evidence="1">Uncharacterized protein</fullName>
    </submittedName>
</protein>
<dbReference type="EMBL" id="CP011031">
    <property type="protein sequence ID" value="ATC92429.1"/>
    <property type="molecule type" value="Genomic_DNA"/>
</dbReference>
<name>A0ABN5C7S5_9GAMM</name>
<evidence type="ECO:0000313" key="1">
    <source>
        <dbReference type="EMBL" id="ATC92429.1"/>
    </source>
</evidence>
<gene>
    <name evidence="1" type="ORF">PISS_b0264</name>
</gene>